<sequence>MPANDDGGGIPELVTFTEIARRVTDRGYVPRPITRQGVRHIADNDPEWPVPPDQWIKIGNAWAMPWEPIESFFRDRTTRGRGPARKVNED</sequence>
<name>A0AAU8K7A3_9ACTN</name>
<dbReference type="EMBL" id="CP136798">
    <property type="protein sequence ID" value="XCN12269.1"/>
    <property type="molecule type" value="Genomic_DNA"/>
</dbReference>
<dbReference type="AlphaFoldDB" id="A0AAU8K7A3"/>
<evidence type="ECO:0000313" key="1">
    <source>
        <dbReference type="EMBL" id="XCN12269.1"/>
    </source>
</evidence>
<dbReference type="RefSeq" id="WP_354596098.1">
    <property type="nucleotide sequence ID" value="NZ_CP136798.1"/>
</dbReference>
<protein>
    <submittedName>
        <fullName evidence="1">Uncharacterized protein</fullName>
    </submittedName>
</protein>
<accession>A0AAU8K7A3</accession>
<reference evidence="1" key="1">
    <citation type="submission" date="2023-10" db="EMBL/GenBank/DDBJ databases">
        <title>Complete genome sequence of Streptomyces sp. JL1001.</title>
        <authorList>
            <person name="Jiang L."/>
        </authorList>
    </citation>
    <scope>NUCLEOTIDE SEQUENCE</scope>
    <source>
        <strain evidence="1">JL1001</strain>
    </source>
</reference>
<organism evidence="1">
    <name type="scientific">Streptomyces sp. JL1001</name>
    <dbReference type="NCBI Taxonomy" id="3078227"/>
    <lineage>
        <taxon>Bacteria</taxon>
        <taxon>Bacillati</taxon>
        <taxon>Actinomycetota</taxon>
        <taxon>Actinomycetes</taxon>
        <taxon>Kitasatosporales</taxon>
        <taxon>Streptomycetaceae</taxon>
        <taxon>Streptomyces</taxon>
    </lineage>
</organism>
<gene>
    <name evidence="1" type="ORF">R1Y80_00850</name>
</gene>
<proteinExistence type="predicted"/>